<dbReference type="AlphaFoldDB" id="A0A9N9RVQ8"/>
<reference evidence="3" key="1">
    <citation type="submission" date="2022-01" db="EMBL/GenBank/DDBJ databases">
        <authorList>
            <person name="King R."/>
        </authorList>
    </citation>
    <scope>NUCLEOTIDE SEQUENCE</scope>
</reference>
<proteinExistence type="predicted"/>
<keyword evidence="1" id="KW-1133">Transmembrane helix</keyword>
<name>A0A9N9RVQ8_9DIPT</name>
<organism evidence="3 4">
    <name type="scientific">Chironomus riparius</name>
    <dbReference type="NCBI Taxonomy" id="315576"/>
    <lineage>
        <taxon>Eukaryota</taxon>
        <taxon>Metazoa</taxon>
        <taxon>Ecdysozoa</taxon>
        <taxon>Arthropoda</taxon>
        <taxon>Hexapoda</taxon>
        <taxon>Insecta</taxon>
        <taxon>Pterygota</taxon>
        <taxon>Neoptera</taxon>
        <taxon>Endopterygota</taxon>
        <taxon>Diptera</taxon>
        <taxon>Nematocera</taxon>
        <taxon>Chironomoidea</taxon>
        <taxon>Chironomidae</taxon>
        <taxon>Chironominae</taxon>
        <taxon>Chironomus</taxon>
    </lineage>
</organism>
<feature type="chain" id="PRO_5040293969" evidence="2">
    <location>
        <begin position="19"/>
        <end position="242"/>
    </location>
</feature>
<accession>A0A9N9RVQ8</accession>
<protein>
    <submittedName>
        <fullName evidence="3">Uncharacterized protein</fullName>
    </submittedName>
</protein>
<gene>
    <name evidence="3" type="ORF">CHIRRI_LOCUS7506</name>
</gene>
<keyword evidence="4" id="KW-1185">Reference proteome</keyword>
<evidence type="ECO:0000256" key="2">
    <source>
        <dbReference type="SAM" id="SignalP"/>
    </source>
</evidence>
<evidence type="ECO:0000313" key="3">
    <source>
        <dbReference type="EMBL" id="CAG9804623.1"/>
    </source>
</evidence>
<reference evidence="3" key="2">
    <citation type="submission" date="2022-10" db="EMBL/GenBank/DDBJ databases">
        <authorList>
            <consortium name="ENA_rothamsted_submissions"/>
            <consortium name="culmorum"/>
            <person name="King R."/>
        </authorList>
    </citation>
    <scope>NUCLEOTIDE SEQUENCE</scope>
</reference>
<sequence length="242" mass="28134">MILVKVFGNLLALSLVGAINVSPNVFMPFLNITEADRFTKIIYKLHVYKTASIQLNLDRYVDILMVDYYSREDNNIFTRRIFFMDKKSGNLIDDFVLMEEPGNNSTVDSILKFRIQKSFQMIFGCWKNNNSNYNGKLYVMNTIAMKDFEAPEDLPSELEISSRIIGYFAICNNYDRDFETLCEQDVELCLYDIPAYLYVIFMVAGLLLAFTFTKILVFVFSRPMKRSSRVSPLNIIMHDLQL</sequence>
<feature type="signal peptide" evidence="2">
    <location>
        <begin position="1"/>
        <end position="18"/>
    </location>
</feature>
<dbReference type="EMBL" id="OU895878">
    <property type="protein sequence ID" value="CAG9804623.1"/>
    <property type="molecule type" value="Genomic_DNA"/>
</dbReference>
<feature type="transmembrane region" description="Helical" evidence="1">
    <location>
        <begin position="195"/>
        <end position="220"/>
    </location>
</feature>
<keyword evidence="1" id="KW-0812">Transmembrane</keyword>
<evidence type="ECO:0000256" key="1">
    <source>
        <dbReference type="SAM" id="Phobius"/>
    </source>
</evidence>
<keyword evidence="2" id="KW-0732">Signal</keyword>
<evidence type="ECO:0000313" key="4">
    <source>
        <dbReference type="Proteomes" id="UP001153620"/>
    </source>
</evidence>
<keyword evidence="1" id="KW-0472">Membrane</keyword>
<dbReference type="Proteomes" id="UP001153620">
    <property type="component" value="Chromosome 2"/>
</dbReference>